<dbReference type="NCBIfam" id="TIGR01782">
    <property type="entry name" value="TonB-Xanth-Caul"/>
    <property type="match status" value="1"/>
</dbReference>
<dbReference type="EMBL" id="RJUK01000001">
    <property type="protein sequence ID" value="ROQ19714.1"/>
    <property type="molecule type" value="Genomic_DNA"/>
</dbReference>
<evidence type="ECO:0000313" key="9">
    <source>
        <dbReference type="Proteomes" id="UP000273643"/>
    </source>
</evidence>
<dbReference type="Pfam" id="PF00593">
    <property type="entry name" value="TonB_dep_Rec_b-barrel"/>
    <property type="match status" value="1"/>
</dbReference>
<dbReference type="AlphaFoldDB" id="A0A3N1NIS2"/>
<keyword evidence="5" id="KW-0732">Signal</keyword>
<feature type="chain" id="PRO_5017965681" evidence="5">
    <location>
        <begin position="27"/>
        <end position="1018"/>
    </location>
</feature>
<evidence type="ECO:0000256" key="1">
    <source>
        <dbReference type="ARBA" id="ARBA00004442"/>
    </source>
</evidence>
<dbReference type="InterPro" id="IPR012910">
    <property type="entry name" value="Plug_dom"/>
</dbReference>
<dbReference type="OrthoDB" id="8727862at2"/>
<reference evidence="8 9" key="1">
    <citation type="submission" date="2018-11" db="EMBL/GenBank/DDBJ databases">
        <title>Genomic Encyclopedia of Type Strains, Phase IV (KMG-IV): sequencing the most valuable type-strain genomes for metagenomic binning, comparative biology and taxonomic classification.</title>
        <authorList>
            <person name="Goeker M."/>
        </authorList>
    </citation>
    <scope>NUCLEOTIDE SEQUENCE [LARGE SCALE GENOMIC DNA]</scope>
    <source>
        <strain evidence="8 9">DSM 16974</strain>
    </source>
</reference>
<evidence type="ECO:0000259" key="7">
    <source>
        <dbReference type="Pfam" id="PF07715"/>
    </source>
</evidence>
<dbReference type="InterPro" id="IPR037066">
    <property type="entry name" value="Plug_dom_sf"/>
</dbReference>
<dbReference type="RefSeq" id="WP_123637025.1">
    <property type="nucleotide sequence ID" value="NZ_RJUK01000001.1"/>
</dbReference>
<dbReference type="InterPro" id="IPR000531">
    <property type="entry name" value="Beta-barrel_TonB"/>
</dbReference>
<dbReference type="InterPro" id="IPR010104">
    <property type="entry name" value="TonB_rcpt_bac"/>
</dbReference>
<organism evidence="8 9">
    <name type="scientific">Marinimicrobium koreense</name>
    <dbReference type="NCBI Taxonomy" id="306545"/>
    <lineage>
        <taxon>Bacteria</taxon>
        <taxon>Pseudomonadati</taxon>
        <taxon>Pseudomonadota</taxon>
        <taxon>Gammaproteobacteria</taxon>
        <taxon>Cellvibrionales</taxon>
        <taxon>Cellvibrionaceae</taxon>
        <taxon>Marinimicrobium</taxon>
    </lineage>
</organism>
<dbReference type="Gene3D" id="2.40.170.20">
    <property type="entry name" value="TonB-dependent receptor, beta-barrel domain"/>
    <property type="match status" value="1"/>
</dbReference>
<dbReference type="Gene3D" id="2.170.130.10">
    <property type="entry name" value="TonB-dependent receptor, plug domain"/>
    <property type="match status" value="1"/>
</dbReference>
<keyword evidence="9" id="KW-1185">Reference proteome</keyword>
<evidence type="ECO:0000259" key="6">
    <source>
        <dbReference type="Pfam" id="PF00593"/>
    </source>
</evidence>
<keyword evidence="2 4" id="KW-0472">Membrane</keyword>
<dbReference type="GO" id="GO:0009279">
    <property type="term" value="C:cell outer membrane"/>
    <property type="evidence" value="ECO:0007669"/>
    <property type="project" value="UniProtKB-SubCell"/>
</dbReference>
<feature type="signal peptide" evidence="5">
    <location>
        <begin position="1"/>
        <end position="26"/>
    </location>
</feature>
<keyword evidence="3" id="KW-0998">Cell outer membrane</keyword>
<proteinExistence type="inferred from homology"/>
<evidence type="ECO:0000313" key="8">
    <source>
        <dbReference type="EMBL" id="ROQ19714.1"/>
    </source>
</evidence>
<dbReference type="PANTHER" id="PTHR40980">
    <property type="entry name" value="PLUG DOMAIN-CONTAINING PROTEIN"/>
    <property type="match status" value="1"/>
</dbReference>
<gene>
    <name evidence="8" type="ORF">EDC38_0300</name>
</gene>
<comment type="similarity">
    <text evidence="4">Belongs to the TonB-dependent receptor family.</text>
</comment>
<evidence type="ECO:0000256" key="2">
    <source>
        <dbReference type="ARBA" id="ARBA00023136"/>
    </source>
</evidence>
<dbReference type="SUPFAM" id="SSF56935">
    <property type="entry name" value="Porins"/>
    <property type="match status" value="1"/>
</dbReference>
<sequence>MSSRTKSFQKRFLPAVMAAGAAGSLAAPTLAQDDMQMLEEVIVTGVRSAQETAVNVKRDSDSIVDAISAEDIGKLPDVTITDSLQRISGVQVRRNAGEGGSLNIRGLGQVSTTLNGESYLGANSITTVQPDYSDIPSQLFSGTQVIKSQTAANHPGGISGVVNLETYRPLDSGFDDGWTLSGAAQVGRGKETGETDPSVNFLANWRTDTVGFLVSFAHQTSNLANTYSGMNGDAGWTGFASEGAGAQYSWVSADTQLGGMGDRVTADGVDVNDNGVVGDTFWAYQGHSAFNRASERERDGLNAAFQADLGNGFELVAEAFYTKMEDYDRQMGVAFSDKWNRWGWAYPSISTPKGVEMSGGELHTVQEFTGNGMRLKSYSDVGVTEAESQNFNLELNYDNGGAFTGSARLVSGSAEQEQLNSYMDIDLANGSQWGVDCQLYPAGTAGEQGDCAEGRLQTNPNGYQGWPVLTVNYQGDNPHWSGWDNNANLNRDGQPQAGIASRSLQSYVDDVNSYSLGAFASENNFLREGDVDVVRFDGSYEIARGMLDSVDFGVRYSQRSVDNFEFDLLSPVGGCDVKWKATDVVLNGGGIEGACTYGEGGEYYTAGVPTPISGLDPIQVSDFGSATGIPPVWTVNPEYMDDVEGVHNQLYPGTRRAINPGRSYGVDLDEMSTYIKANFSRGIMSGNVGVRVVETDLTVDQNQVGSPQPYGAANEFLGQVSTERSYSDVLPSLNLRFDLTDEWVLRAAATKTMAPLDLAQWGAGLAPNYAIDGEASSDTYQQFIVIGGNSDGNPELDPWRADNYDLSLEYYLGPASALSAGLFYIDVESFIESGSVQMALPDQDGVVRREVEVSTSVQGSGGELKGLELSAKLAFGDFLYDSVLEDFGADVNYTYSPSESGNQDLNGGDLPFQDNSEHVFNLVGWYESGPFQARVAYNYRSERVAGYNQTWGNGALWQEATGYVDLSASYDINDAVNVFFNASNITDEKEQYYLEFEDQFAWQYEYEARYSLGVRATF</sequence>
<keyword evidence="8" id="KW-0675">Receptor</keyword>
<accession>A0A3N1NIS2</accession>
<evidence type="ECO:0000256" key="5">
    <source>
        <dbReference type="SAM" id="SignalP"/>
    </source>
</evidence>
<comment type="subcellular location">
    <subcellularLocation>
        <location evidence="1 4">Cell outer membrane</location>
    </subcellularLocation>
</comment>
<evidence type="ECO:0000256" key="4">
    <source>
        <dbReference type="RuleBase" id="RU003357"/>
    </source>
</evidence>
<keyword evidence="4" id="KW-0798">TonB box</keyword>
<name>A0A3N1NIS2_9GAMM</name>
<protein>
    <submittedName>
        <fullName evidence="8">TonB-dependent receptor</fullName>
    </submittedName>
</protein>
<comment type="caution">
    <text evidence="8">The sequence shown here is derived from an EMBL/GenBank/DDBJ whole genome shotgun (WGS) entry which is preliminary data.</text>
</comment>
<dbReference type="InterPro" id="IPR036942">
    <property type="entry name" value="Beta-barrel_TonB_sf"/>
</dbReference>
<feature type="domain" description="TonB-dependent receptor plug" evidence="7">
    <location>
        <begin position="57"/>
        <end position="161"/>
    </location>
</feature>
<evidence type="ECO:0000256" key="3">
    <source>
        <dbReference type="ARBA" id="ARBA00023237"/>
    </source>
</evidence>
<dbReference type="Pfam" id="PF07715">
    <property type="entry name" value="Plug"/>
    <property type="match status" value="1"/>
</dbReference>
<dbReference type="Proteomes" id="UP000273643">
    <property type="component" value="Unassembled WGS sequence"/>
</dbReference>
<feature type="domain" description="TonB-dependent receptor-like beta-barrel" evidence="6">
    <location>
        <begin position="474"/>
        <end position="985"/>
    </location>
</feature>
<dbReference type="PANTHER" id="PTHR40980:SF3">
    <property type="entry name" value="TONB-DEPENDENT RECEPTOR-LIKE BETA-BARREL DOMAIN-CONTAINING PROTEIN"/>
    <property type="match status" value="1"/>
</dbReference>